<dbReference type="Proteomes" id="UP000038009">
    <property type="component" value="Unassembled WGS sequence"/>
</dbReference>
<name>A0A0N1IG42_LEPSE</name>
<evidence type="ECO:0000313" key="2">
    <source>
        <dbReference type="EMBL" id="KPI82653.1"/>
    </source>
</evidence>
<keyword evidence="3" id="KW-1185">Reference proteome</keyword>
<dbReference type="EMBL" id="LJSK01000636">
    <property type="protein sequence ID" value="KPI82653.1"/>
    <property type="molecule type" value="Genomic_DNA"/>
</dbReference>
<feature type="region of interest" description="Disordered" evidence="1">
    <location>
        <begin position="1"/>
        <end position="39"/>
    </location>
</feature>
<sequence length="124" mass="12936">MLTAFAKQRGMSSGGSKPSSSAKKRKNRQITSNFAHRNVRTRKNRDDFCVRVIKVKTGGPGARVVVDVMGEPVTAPISASTAFDAVVVAVPAKATVPSAALGAVGVTSMAVMWMKCIKVASTTA</sequence>
<evidence type="ECO:0000313" key="3">
    <source>
        <dbReference type="Proteomes" id="UP000038009"/>
    </source>
</evidence>
<dbReference type="VEuPathDB" id="TriTrypDB:Lsey_0636_0010"/>
<accession>A0A0N1IG42</accession>
<comment type="caution">
    <text evidence="2">The sequence shown here is derived from an EMBL/GenBank/DDBJ whole genome shotgun (WGS) entry which is preliminary data.</text>
</comment>
<feature type="compositionally biased region" description="Low complexity" evidence="1">
    <location>
        <begin position="10"/>
        <end position="21"/>
    </location>
</feature>
<evidence type="ECO:0000256" key="1">
    <source>
        <dbReference type="SAM" id="MobiDB-lite"/>
    </source>
</evidence>
<proteinExistence type="predicted"/>
<reference evidence="2 3" key="1">
    <citation type="journal article" date="2015" name="PLoS Pathog.">
        <title>Leptomonas seymouri: Adaptations to the Dixenous Life Cycle Analyzed by Genome Sequencing, Transcriptome Profiling and Co-infection with Leishmania donovani.</title>
        <authorList>
            <person name="Kraeva N."/>
            <person name="Butenko A."/>
            <person name="Hlavacova J."/>
            <person name="Kostygov A."/>
            <person name="Myskova J."/>
            <person name="Grybchuk D."/>
            <person name="Lestinova T."/>
            <person name="Votypka J."/>
            <person name="Volf P."/>
            <person name="Opperdoes F."/>
            <person name="Flegontov P."/>
            <person name="Lukes J."/>
            <person name="Yurchenko V."/>
        </authorList>
    </citation>
    <scope>NUCLEOTIDE SEQUENCE [LARGE SCALE GENOMIC DNA]</scope>
    <source>
        <strain evidence="2 3">ATCC 30220</strain>
    </source>
</reference>
<organism evidence="2 3">
    <name type="scientific">Leptomonas seymouri</name>
    <dbReference type="NCBI Taxonomy" id="5684"/>
    <lineage>
        <taxon>Eukaryota</taxon>
        <taxon>Discoba</taxon>
        <taxon>Euglenozoa</taxon>
        <taxon>Kinetoplastea</taxon>
        <taxon>Metakinetoplastina</taxon>
        <taxon>Trypanosomatida</taxon>
        <taxon>Trypanosomatidae</taxon>
        <taxon>Leishmaniinae</taxon>
        <taxon>Leptomonas</taxon>
    </lineage>
</organism>
<gene>
    <name evidence="2" type="ORF">ABL78_8334</name>
</gene>
<dbReference type="AlphaFoldDB" id="A0A0N1IG42"/>
<protein>
    <submittedName>
        <fullName evidence="2">Uncharacterized protein</fullName>
    </submittedName>
</protein>